<dbReference type="AlphaFoldDB" id="A0A1W1EIY4"/>
<feature type="transmembrane region" description="Helical" evidence="1">
    <location>
        <begin position="12"/>
        <end position="36"/>
    </location>
</feature>
<organism evidence="2">
    <name type="scientific">hydrothermal vent metagenome</name>
    <dbReference type="NCBI Taxonomy" id="652676"/>
    <lineage>
        <taxon>unclassified sequences</taxon>
        <taxon>metagenomes</taxon>
        <taxon>ecological metagenomes</taxon>
    </lineage>
</organism>
<keyword evidence="1" id="KW-0472">Membrane</keyword>
<sequence length="85" mass="9567">MKNKSYLGGLISLLLGLTIGLSLITAIYIFLIYFQAHIIQAIIYSLFSTLPGLLIIVVLEFIIISIDENKKQTKLLEDILKKLDD</sequence>
<evidence type="ECO:0000313" key="2">
    <source>
        <dbReference type="EMBL" id="SHO80823.1"/>
    </source>
</evidence>
<evidence type="ECO:0000256" key="1">
    <source>
        <dbReference type="SAM" id="Phobius"/>
    </source>
</evidence>
<protein>
    <submittedName>
        <fullName evidence="2">Uncharacterized protein</fullName>
    </submittedName>
</protein>
<keyword evidence="1" id="KW-1133">Transmembrane helix</keyword>
<keyword evidence="1" id="KW-0812">Transmembrane</keyword>
<accession>A0A1W1EIY4</accession>
<feature type="transmembrane region" description="Helical" evidence="1">
    <location>
        <begin position="42"/>
        <end position="66"/>
    </location>
</feature>
<gene>
    <name evidence="2" type="ORF">MNB_SV-15-472</name>
</gene>
<name>A0A1W1EIY4_9ZZZZ</name>
<dbReference type="EMBL" id="FRYL01000021">
    <property type="protein sequence ID" value="SHO80823.1"/>
    <property type="molecule type" value="Genomic_DNA"/>
</dbReference>
<reference evidence="2" key="1">
    <citation type="submission" date="2016-10" db="EMBL/GenBank/DDBJ databases">
        <authorList>
            <person name="de Groot N.N."/>
        </authorList>
    </citation>
    <scope>NUCLEOTIDE SEQUENCE</scope>
</reference>
<proteinExistence type="predicted"/>